<dbReference type="AlphaFoldDB" id="A0A414SJK2"/>
<evidence type="ECO:0000313" key="1">
    <source>
        <dbReference type="EMBL" id="RHG19751.1"/>
    </source>
</evidence>
<reference evidence="1 2" key="1">
    <citation type="submission" date="2018-08" db="EMBL/GenBank/DDBJ databases">
        <title>A genome reference for cultivated species of the human gut microbiota.</title>
        <authorList>
            <person name="Zou Y."/>
            <person name="Xue W."/>
            <person name="Luo G."/>
        </authorList>
    </citation>
    <scope>NUCLEOTIDE SEQUENCE [LARGE SCALE GENOMIC DNA]</scope>
    <source>
        <strain evidence="1 2">AM22-9LB</strain>
    </source>
</reference>
<accession>A0A414SJK2</accession>
<sequence length="97" mass="11205">MKNITTTLSAVVKHCSIDKTKTLVWFEVYANSGRSTSSRFYTYNSSTDKWTYPLDETEVEVTENYVAEDFMNTYKNFLQMSDMIDSSINGIKEGWLS</sequence>
<comment type="caution">
    <text evidence="1">The sequence shown here is derived from an EMBL/GenBank/DDBJ whole genome shotgun (WGS) entry which is preliminary data.</text>
</comment>
<name>A0A414SJK2_9FIRM</name>
<dbReference type="EMBL" id="QRHZ01000001">
    <property type="protein sequence ID" value="RHG19751.1"/>
    <property type="molecule type" value="Genomic_DNA"/>
</dbReference>
<dbReference type="RefSeq" id="WP_118197159.1">
    <property type="nucleotide sequence ID" value="NZ_JBCJBY010000001.1"/>
</dbReference>
<evidence type="ECO:0000313" key="2">
    <source>
        <dbReference type="Proteomes" id="UP000284220"/>
    </source>
</evidence>
<proteinExistence type="predicted"/>
<gene>
    <name evidence="1" type="ORF">DW272_00660</name>
</gene>
<organism evidence="1 2">
    <name type="scientific">Blautia obeum</name>
    <dbReference type="NCBI Taxonomy" id="40520"/>
    <lineage>
        <taxon>Bacteria</taxon>
        <taxon>Bacillati</taxon>
        <taxon>Bacillota</taxon>
        <taxon>Clostridia</taxon>
        <taxon>Lachnospirales</taxon>
        <taxon>Lachnospiraceae</taxon>
        <taxon>Blautia</taxon>
    </lineage>
</organism>
<dbReference type="Proteomes" id="UP000284220">
    <property type="component" value="Unassembled WGS sequence"/>
</dbReference>
<protein>
    <submittedName>
        <fullName evidence="1">Uncharacterized protein</fullName>
    </submittedName>
</protein>